<dbReference type="OrthoDB" id="1715602at2759"/>
<feature type="non-terminal residue" evidence="2">
    <location>
        <position position="142"/>
    </location>
</feature>
<evidence type="ECO:0000313" key="2">
    <source>
        <dbReference type="EMBL" id="THU92365.1"/>
    </source>
</evidence>
<feature type="non-terminal residue" evidence="2">
    <location>
        <position position="1"/>
    </location>
</feature>
<dbReference type="Proteomes" id="UP000297245">
    <property type="component" value="Unassembled WGS sequence"/>
</dbReference>
<dbReference type="SUPFAM" id="SSF53098">
    <property type="entry name" value="Ribonuclease H-like"/>
    <property type="match status" value="1"/>
</dbReference>
<dbReference type="AlphaFoldDB" id="A0A4V4HET5"/>
<organism evidence="2 3">
    <name type="scientific">Dendrothele bispora (strain CBS 962.96)</name>
    <dbReference type="NCBI Taxonomy" id="1314807"/>
    <lineage>
        <taxon>Eukaryota</taxon>
        <taxon>Fungi</taxon>
        <taxon>Dikarya</taxon>
        <taxon>Basidiomycota</taxon>
        <taxon>Agaricomycotina</taxon>
        <taxon>Agaricomycetes</taxon>
        <taxon>Agaricomycetidae</taxon>
        <taxon>Agaricales</taxon>
        <taxon>Agaricales incertae sedis</taxon>
        <taxon>Dendrothele</taxon>
    </lineage>
</organism>
<evidence type="ECO:0000313" key="3">
    <source>
        <dbReference type="Proteomes" id="UP000297245"/>
    </source>
</evidence>
<sequence>LSYFHKENWPKEWEDAARRIVFEHWEEYYAPLIETCNSSKKHDDFDLVSNDLGDDFSDVENFGRSSFENVLEAYLNKPTISDEDPIKFWSSRLDPPGTKVSPRGALARMGLDFCSTPATSTDVERLFSHGGLQVTKRRHNLS</sequence>
<dbReference type="InterPro" id="IPR012337">
    <property type="entry name" value="RNaseH-like_sf"/>
</dbReference>
<dbReference type="GO" id="GO:0046983">
    <property type="term" value="F:protein dimerization activity"/>
    <property type="evidence" value="ECO:0007669"/>
    <property type="project" value="InterPro"/>
</dbReference>
<feature type="domain" description="HAT C-terminal dimerisation" evidence="1">
    <location>
        <begin position="71"/>
        <end position="139"/>
    </location>
</feature>
<dbReference type="EMBL" id="ML179281">
    <property type="protein sequence ID" value="THU92365.1"/>
    <property type="molecule type" value="Genomic_DNA"/>
</dbReference>
<proteinExistence type="predicted"/>
<dbReference type="Pfam" id="PF05699">
    <property type="entry name" value="Dimer_Tnp_hAT"/>
    <property type="match status" value="1"/>
</dbReference>
<keyword evidence="3" id="KW-1185">Reference proteome</keyword>
<reference evidence="2 3" key="1">
    <citation type="journal article" date="2019" name="Nat. Ecol. Evol.">
        <title>Megaphylogeny resolves global patterns of mushroom evolution.</title>
        <authorList>
            <person name="Varga T."/>
            <person name="Krizsan K."/>
            <person name="Foldi C."/>
            <person name="Dima B."/>
            <person name="Sanchez-Garcia M."/>
            <person name="Sanchez-Ramirez S."/>
            <person name="Szollosi G.J."/>
            <person name="Szarkandi J.G."/>
            <person name="Papp V."/>
            <person name="Albert L."/>
            <person name="Andreopoulos W."/>
            <person name="Angelini C."/>
            <person name="Antonin V."/>
            <person name="Barry K.W."/>
            <person name="Bougher N.L."/>
            <person name="Buchanan P."/>
            <person name="Buyck B."/>
            <person name="Bense V."/>
            <person name="Catcheside P."/>
            <person name="Chovatia M."/>
            <person name="Cooper J."/>
            <person name="Damon W."/>
            <person name="Desjardin D."/>
            <person name="Finy P."/>
            <person name="Geml J."/>
            <person name="Haridas S."/>
            <person name="Hughes K."/>
            <person name="Justo A."/>
            <person name="Karasinski D."/>
            <person name="Kautmanova I."/>
            <person name="Kiss B."/>
            <person name="Kocsube S."/>
            <person name="Kotiranta H."/>
            <person name="LaButti K.M."/>
            <person name="Lechner B.E."/>
            <person name="Liimatainen K."/>
            <person name="Lipzen A."/>
            <person name="Lukacs Z."/>
            <person name="Mihaltcheva S."/>
            <person name="Morgado L.N."/>
            <person name="Niskanen T."/>
            <person name="Noordeloos M.E."/>
            <person name="Ohm R.A."/>
            <person name="Ortiz-Santana B."/>
            <person name="Ovrebo C."/>
            <person name="Racz N."/>
            <person name="Riley R."/>
            <person name="Savchenko A."/>
            <person name="Shiryaev A."/>
            <person name="Soop K."/>
            <person name="Spirin V."/>
            <person name="Szebenyi C."/>
            <person name="Tomsovsky M."/>
            <person name="Tulloss R.E."/>
            <person name="Uehling J."/>
            <person name="Grigoriev I.V."/>
            <person name="Vagvolgyi C."/>
            <person name="Papp T."/>
            <person name="Martin F.M."/>
            <person name="Miettinen O."/>
            <person name="Hibbett D.S."/>
            <person name="Nagy L.G."/>
        </authorList>
    </citation>
    <scope>NUCLEOTIDE SEQUENCE [LARGE SCALE GENOMIC DNA]</scope>
    <source>
        <strain evidence="2 3">CBS 962.96</strain>
    </source>
</reference>
<dbReference type="InterPro" id="IPR008906">
    <property type="entry name" value="HATC_C_dom"/>
</dbReference>
<name>A0A4V4HET5_DENBC</name>
<accession>A0A4V4HET5</accession>
<protein>
    <recommendedName>
        <fullName evidence="1">HAT C-terminal dimerisation domain-containing protein</fullName>
    </recommendedName>
</protein>
<gene>
    <name evidence="2" type="ORF">K435DRAFT_605097</name>
</gene>
<evidence type="ECO:0000259" key="1">
    <source>
        <dbReference type="Pfam" id="PF05699"/>
    </source>
</evidence>